<proteinExistence type="predicted"/>
<feature type="domain" description="Aminotransferase-like plant mobile" evidence="1">
    <location>
        <begin position="45"/>
        <end position="140"/>
    </location>
</feature>
<protein>
    <recommendedName>
        <fullName evidence="1">Aminotransferase-like plant mobile domain-containing protein</fullName>
    </recommendedName>
</protein>
<dbReference type="Proteomes" id="UP001358586">
    <property type="component" value="Chromosome 4"/>
</dbReference>
<evidence type="ECO:0000313" key="2">
    <source>
        <dbReference type="EMBL" id="KAK5835595.1"/>
    </source>
</evidence>
<comment type="caution">
    <text evidence="2">The sequence shown here is derived from an EMBL/GenBank/DDBJ whole genome shotgun (WGS) entry which is preliminary data.</text>
</comment>
<sequence length="145" mass="16950">MPTPQDLASDKAKYETHVQILPSIAILGIIRMSFLATVNHQLLSLWMSYSRGEIVAFIPSWVHKQQILFVTKFSLINFNMVEWHIVDQGLSQFDCLQHIPNPLQEFKQVHKIDKKGKHAKNWVTKHAPYIILWNTRCERCRLVCL</sequence>
<evidence type="ECO:0000259" key="1">
    <source>
        <dbReference type="Pfam" id="PF10536"/>
    </source>
</evidence>
<evidence type="ECO:0000313" key="3">
    <source>
        <dbReference type="Proteomes" id="UP001358586"/>
    </source>
</evidence>
<dbReference type="EMBL" id="JARKNE010000004">
    <property type="protein sequence ID" value="KAK5835595.1"/>
    <property type="molecule type" value="Genomic_DNA"/>
</dbReference>
<reference evidence="2 3" key="1">
    <citation type="submission" date="2023-03" db="EMBL/GenBank/DDBJ databases">
        <title>WGS of Gossypium arboreum.</title>
        <authorList>
            <person name="Yu D."/>
        </authorList>
    </citation>
    <scope>NUCLEOTIDE SEQUENCE [LARGE SCALE GENOMIC DNA]</scope>
    <source>
        <tissue evidence="2">Leaf</tissue>
    </source>
</reference>
<keyword evidence="3" id="KW-1185">Reference proteome</keyword>
<gene>
    <name evidence="2" type="ORF">PVK06_011287</name>
</gene>
<dbReference type="InterPro" id="IPR019557">
    <property type="entry name" value="AminoTfrase-like_pln_mobile"/>
</dbReference>
<name>A0ABR0Q8W8_GOSAR</name>
<accession>A0ABR0Q8W8</accession>
<organism evidence="2 3">
    <name type="scientific">Gossypium arboreum</name>
    <name type="common">Tree cotton</name>
    <name type="synonym">Gossypium nanking</name>
    <dbReference type="NCBI Taxonomy" id="29729"/>
    <lineage>
        <taxon>Eukaryota</taxon>
        <taxon>Viridiplantae</taxon>
        <taxon>Streptophyta</taxon>
        <taxon>Embryophyta</taxon>
        <taxon>Tracheophyta</taxon>
        <taxon>Spermatophyta</taxon>
        <taxon>Magnoliopsida</taxon>
        <taxon>eudicotyledons</taxon>
        <taxon>Gunneridae</taxon>
        <taxon>Pentapetalae</taxon>
        <taxon>rosids</taxon>
        <taxon>malvids</taxon>
        <taxon>Malvales</taxon>
        <taxon>Malvaceae</taxon>
        <taxon>Malvoideae</taxon>
        <taxon>Gossypium</taxon>
    </lineage>
</organism>
<dbReference type="Pfam" id="PF10536">
    <property type="entry name" value="PMD"/>
    <property type="match status" value="1"/>
</dbReference>